<sequence length="111" mass="12077">MALEGKLDIAQIEWDERPALSVVMASDGYPGSYIKGFPISGINDAEKIGAFIFHAGTKKDEKGNTITDGGRVLGITALGNYLKEAREIAYTAVKKISWKGCFHRTDIGLEE</sequence>
<dbReference type="GO" id="GO:0005524">
    <property type="term" value="F:ATP binding"/>
    <property type="evidence" value="ECO:0007669"/>
    <property type="project" value="UniProtKB-KW"/>
</dbReference>
<evidence type="ECO:0000313" key="10">
    <source>
        <dbReference type="Proteomes" id="UP000176974"/>
    </source>
</evidence>
<dbReference type="GO" id="GO:0006164">
    <property type="term" value="P:purine nucleotide biosynthetic process"/>
    <property type="evidence" value="ECO:0007669"/>
    <property type="project" value="UniProtKB-KW"/>
</dbReference>
<dbReference type="InterPro" id="IPR020560">
    <property type="entry name" value="PRibGlycinamide_synth_C-dom"/>
</dbReference>
<evidence type="ECO:0000256" key="2">
    <source>
        <dbReference type="ARBA" id="ARBA00022741"/>
    </source>
</evidence>
<dbReference type="FunFam" id="3.90.600.10:FF:000001">
    <property type="entry name" value="Trifunctional purine biosynthetic protein adenosine-3"/>
    <property type="match status" value="1"/>
</dbReference>
<dbReference type="InterPro" id="IPR037123">
    <property type="entry name" value="PRibGlycinamide_synth_C_sf"/>
</dbReference>
<dbReference type="InterPro" id="IPR000115">
    <property type="entry name" value="PRibGlycinamide_synth"/>
</dbReference>
<keyword evidence="2" id="KW-0547">Nucleotide-binding</keyword>
<keyword evidence="4" id="KW-0067">ATP-binding</keyword>
<evidence type="ECO:0000256" key="1">
    <source>
        <dbReference type="ARBA" id="ARBA00022598"/>
    </source>
</evidence>
<evidence type="ECO:0000259" key="8">
    <source>
        <dbReference type="SMART" id="SM01210"/>
    </source>
</evidence>
<dbReference type="EMBL" id="MHMY01000014">
    <property type="protein sequence ID" value="OGZ35220.1"/>
    <property type="molecule type" value="Genomic_DNA"/>
</dbReference>
<dbReference type="PANTHER" id="PTHR43472:SF1">
    <property type="entry name" value="PHOSPHORIBOSYLAMINE--GLYCINE LIGASE, CHLOROPLASTIC"/>
    <property type="match status" value="1"/>
</dbReference>
<dbReference type="Pfam" id="PF02843">
    <property type="entry name" value="GARS_C"/>
    <property type="match status" value="1"/>
</dbReference>
<dbReference type="PANTHER" id="PTHR43472">
    <property type="entry name" value="PHOSPHORIBOSYLAMINE--GLYCINE LIGASE"/>
    <property type="match status" value="1"/>
</dbReference>
<dbReference type="GO" id="GO:0009113">
    <property type="term" value="P:purine nucleobase biosynthetic process"/>
    <property type="evidence" value="ECO:0007669"/>
    <property type="project" value="InterPro"/>
</dbReference>
<evidence type="ECO:0000256" key="3">
    <source>
        <dbReference type="ARBA" id="ARBA00022755"/>
    </source>
</evidence>
<evidence type="ECO:0000256" key="7">
    <source>
        <dbReference type="ARBA" id="ARBA00042864"/>
    </source>
</evidence>
<dbReference type="AlphaFoldDB" id="A0A1G2FC79"/>
<dbReference type="SMART" id="SM01210">
    <property type="entry name" value="GARS_C"/>
    <property type="match status" value="1"/>
</dbReference>
<dbReference type="Gene3D" id="3.90.600.10">
    <property type="entry name" value="Phosphoribosylglycinamide synthetase, C-terminal domain"/>
    <property type="match status" value="1"/>
</dbReference>
<feature type="domain" description="Phosphoribosylglycinamide synthetase C-domain" evidence="8">
    <location>
        <begin position="18"/>
        <end position="109"/>
    </location>
</feature>
<dbReference type="GO" id="GO:0004637">
    <property type="term" value="F:phosphoribosylamine-glycine ligase activity"/>
    <property type="evidence" value="ECO:0007669"/>
    <property type="project" value="InterPro"/>
</dbReference>
<accession>A0A1G2FC79</accession>
<proteinExistence type="inferred from homology"/>
<dbReference type="SUPFAM" id="SSF51246">
    <property type="entry name" value="Rudiment single hybrid motif"/>
    <property type="match status" value="1"/>
</dbReference>
<keyword evidence="3" id="KW-0658">Purine biosynthesis</keyword>
<organism evidence="9 10">
    <name type="scientific">Candidatus Portnoybacteria bacterium RIFCSPHIGHO2_01_FULL_40_12b</name>
    <dbReference type="NCBI Taxonomy" id="1801994"/>
    <lineage>
        <taxon>Bacteria</taxon>
        <taxon>Candidatus Portnoyibacteriota</taxon>
    </lineage>
</organism>
<protein>
    <recommendedName>
        <fullName evidence="6">Glycinamide ribonucleotide synthetase</fullName>
    </recommendedName>
    <alternativeName>
        <fullName evidence="7">Phosphoribosylglycinamide synthetase</fullName>
    </alternativeName>
</protein>
<evidence type="ECO:0000313" key="9">
    <source>
        <dbReference type="EMBL" id="OGZ35220.1"/>
    </source>
</evidence>
<dbReference type="InterPro" id="IPR011054">
    <property type="entry name" value="Rudment_hybrid_motif"/>
</dbReference>
<keyword evidence="1" id="KW-0436">Ligase</keyword>
<evidence type="ECO:0000256" key="6">
    <source>
        <dbReference type="ARBA" id="ARBA00042242"/>
    </source>
</evidence>
<name>A0A1G2FC79_9BACT</name>
<dbReference type="Proteomes" id="UP000176974">
    <property type="component" value="Unassembled WGS sequence"/>
</dbReference>
<gene>
    <name evidence="9" type="ORF">A2815_01790</name>
</gene>
<reference evidence="9 10" key="1">
    <citation type="journal article" date="2016" name="Nat. Commun.">
        <title>Thousands of microbial genomes shed light on interconnected biogeochemical processes in an aquifer system.</title>
        <authorList>
            <person name="Anantharaman K."/>
            <person name="Brown C.T."/>
            <person name="Hug L.A."/>
            <person name="Sharon I."/>
            <person name="Castelle C.J."/>
            <person name="Probst A.J."/>
            <person name="Thomas B.C."/>
            <person name="Singh A."/>
            <person name="Wilkins M.J."/>
            <person name="Karaoz U."/>
            <person name="Brodie E.L."/>
            <person name="Williams K.H."/>
            <person name="Hubbard S.S."/>
            <person name="Banfield J.F."/>
        </authorList>
    </citation>
    <scope>NUCLEOTIDE SEQUENCE [LARGE SCALE GENOMIC DNA]</scope>
</reference>
<comment type="caution">
    <text evidence="9">The sequence shown here is derived from an EMBL/GenBank/DDBJ whole genome shotgun (WGS) entry which is preliminary data.</text>
</comment>
<comment type="similarity">
    <text evidence="5">Belongs to the GARS family.</text>
</comment>
<evidence type="ECO:0000256" key="4">
    <source>
        <dbReference type="ARBA" id="ARBA00022840"/>
    </source>
</evidence>
<evidence type="ECO:0000256" key="5">
    <source>
        <dbReference type="ARBA" id="ARBA00038345"/>
    </source>
</evidence>